<evidence type="ECO:0000313" key="2">
    <source>
        <dbReference type="EMBL" id="KAF1812892.1"/>
    </source>
</evidence>
<reference evidence="2 4" key="1">
    <citation type="submission" date="2020-01" db="EMBL/GenBank/DDBJ databases">
        <authorList>
            <consortium name="DOE Joint Genome Institute"/>
            <person name="Haridas S."/>
            <person name="Albert R."/>
            <person name="Binder M."/>
            <person name="Bloem J."/>
            <person name="Labutti K."/>
            <person name="Salamov A."/>
            <person name="Andreopoulos B."/>
            <person name="Baker S.E."/>
            <person name="Barry K."/>
            <person name="Bills G."/>
            <person name="Bluhm B.H."/>
            <person name="Cannon C."/>
            <person name="Castanera R."/>
            <person name="Culley D.E."/>
            <person name="Daum C."/>
            <person name="Ezra D."/>
            <person name="Gonzalez J.B."/>
            <person name="Henrissat B."/>
            <person name="Kuo A."/>
            <person name="Liang C."/>
            <person name="Lipzen A."/>
            <person name="Lutzoni F."/>
            <person name="Magnuson J."/>
            <person name="Mondo S."/>
            <person name="Nolan M."/>
            <person name="Ohm R."/>
            <person name="Pangilinan J."/>
            <person name="Park H.-J."/>
            <person name="Ramirez L."/>
            <person name="Alfaro M."/>
            <person name="Sun H."/>
            <person name="Tritt A."/>
            <person name="Yoshinaga Y."/>
            <person name="Zwiers L.-H."/>
            <person name="Turgeon B.G."/>
            <person name="Goodwin S.B."/>
            <person name="Spatafora J.W."/>
            <person name="Crous P.W."/>
            <person name="Grigoriev I.V."/>
        </authorList>
    </citation>
    <scope>NUCLEOTIDE SEQUENCE</scope>
    <source>
        <strain evidence="2 4">CBS 781.70</strain>
    </source>
</reference>
<protein>
    <recommendedName>
        <fullName evidence="5">Helicase C-terminal domain-containing protein</fullName>
    </recommendedName>
</protein>
<feature type="chain" id="PRO_5044631803" description="Helicase C-terminal domain-containing protein" evidence="1">
    <location>
        <begin position="20"/>
        <end position="129"/>
    </location>
</feature>
<dbReference type="RefSeq" id="XP_033534523.1">
    <property type="nucleotide sequence ID" value="XM_033681845.1"/>
</dbReference>
<organism evidence="2">
    <name type="scientific">Eremomyces bilateralis CBS 781.70</name>
    <dbReference type="NCBI Taxonomy" id="1392243"/>
    <lineage>
        <taxon>Eukaryota</taxon>
        <taxon>Fungi</taxon>
        <taxon>Dikarya</taxon>
        <taxon>Ascomycota</taxon>
        <taxon>Pezizomycotina</taxon>
        <taxon>Dothideomycetes</taxon>
        <taxon>Dothideomycetes incertae sedis</taxon>
        <taxon>Eremomycetales</taxon>
        <taxon>Eremomycetaceae</taxon>
        <taxon>Eremomyces</taxon>
    </lineage>
</organism>
<dbReference type="GeneID" id="54422415"/>
<accession>A0A6G1G4H3</accession>
<evidence type="ECO:0008006" key="5">
    <source>
        <dbReference type="Google" id="ProtNLM"/>
    </source>
</evidence>
<dbReference type="AlphaFoldDB" id="A0A6G1G4H3"/>
<evidence type="ECO:0000256" key="1">
    <source>
        <dbReference type="SAM" id="SignalP"/>
    </source>
</evidence>
<name>A0A6G1G4H3_9PEZI</name>
<dbReference type="InterPro" id="IPR027417">
    <property type="entry name" value="P-loop_NTPase"/>
</dbReference>
<feature type="signal peptide" evidence="1">
    <location>
        <begin position="1"/>
        <end position="19"/>
    </location>
</feature>
<reference evidence="4" key="2">
    <citation type="submission" date="2020-04" db="EMBL/GenBank/DDBJ databases">
        <authorList>
            <consortium name="NCBI Genome Project"/>
        </authorList>
    </citation>
    <scope>NUCLEOTIDE SEQUENCE</scope>
    <source>
        <strain evidence="4">CBS 781.70</strain>
    </source>
</reference>
<dbReference type="Proteomes" id="UP000504638">
    <property type="component" value="Unplaced"/>
</dbReference>
<dbReference type="Gene3D" id="3.40.50.300">
    <property type="entry name" value="P-loop containing nucleotide triphosphate hydrolases"/>
    <property type="match status" value="1"/>
</dbReference>
<reference evidence="4" key="3">
    <citation type="submission" date="2025-04" db="UniProtKB">
        <authorList>
            <consortium name="RefSeq"/>
        </authorList>
    </citation>
    <scope>IDENTIFICATION</scope>
    <source>
        <strain evidence="4">CBS 781.70</strain>
    </source>
</reference>
<dbReference type="SUPFAM" id="SSF52540">
    <property type="entry name" value="P-loop containing nucleoside triphosphate hydrolases"/>
    <property type="match status" value="1"/>
</dbReference>
<sequence>MVILTEFLITVFILADILAEQFPHLRIKTMGSWLGSTKKMPIDVLISTVGVAGTGITLTAARFIMLLEPQSCPVAELQVLARIWRIGQPFRTFAKTLLDQSTCLTKTAKDNAAFNQLVQEVFDDVSSDT</sequence>
<proteinExistence type="predicted"/>
<keyword evidence="1" id="KW-0732">Signal</keyword>
<dbReference type="EMBL" id="ML975156">
    <property type="protein sequence ID" value="KAF1812892.1"/>
    <property type="molecule type" value="Genomic_DNA"/>
</dbReference>
<keyword evidence="3" id="KW-1185">Reference proteome</keyword>
<evidence type="ECO:0000313" key="3">
    <source>
        <dbReference type="Proteomes" id="UP000504638"/>
    </source>
</evidence>
<evidence type="ECO:0000313" key="4">
    <source>
        <dbReference type="RefSeq" id="XP_033534523.1"/>
    </source>
</evidence>
<dbReference type="OrthoDB" id="3943178at2759"/>
<gene>
    <name evidence="2 4" type="ORF">P152DRAFT_481779</name>
</gene>